<dbReference type="InterPro" id="IPR011992">
    <property type="entry name" value="EF-hand-dom_pair"/>
</dbReference>
<dbReference type="PANTHER" id="PTHR13866:SF14">
    <property type="entry name" value="BM-40"/>
    <property type="match status" value="1"/>
</dbReference>
<dbReference type="InterPro" id="IPR018247">
    <property type="entry name" value="EF_Hand_1_Ca_BS"/>
</dbReference>
<evidence type="ECO:0000256" key="2">
    <source>
        <dbReference type="ARBA" id="ARBA00022525"/>
    </source>
</evidence>
<dbReference type="SUPFAM" id="SSF100895">
    <property type="entry name" value="Kazal-type serine protease inhibitors"/>
    <property type="match status" value="1"/>
</dbReference>
<dbReference type="PROSITE" id="PS51465">
    <property type="entry name" value="KAZAL_2"/>
    <property type="match status" value="1"/>
</dbReference>
<dbReference type="InterPro" id="IPR002350">
    <property type="entry name" value="Kazal_dom"/>
</dbReference>
<dbReference type="Pfam" id="PF07648">
    <property type="entry name" value="Kazal_2"/>
    <property type="match status" value="1"/>
</dbReference>
<feature type="signal peptide" evidence="7">
    <location>
        <begin position="1"/>
        <end position="22"/>
    </location>
</feature>
<keyword evidence="6" id="KW-0325">Glycoprotein</keyword>
<dbReference type="GO" id="GO:0005509">
    <property type="term" value="F:calcium ion binding"/>
    <property type="evidence" value="ECO:0007669"/>
    <property type="project" value="InterPro"/>
</dbReference>
<dbReference type="Gene3D" id="3.30.60.30">
    <property type="match status" value="1"/>
</dbReference>
<feature type="domain" description="Kazal-like" evidence="8">
    <location>
        <begin position="46"/>
        <end position="101"/>
    </location>
</feature>
<evidence type="ECO:0000259" key="8">
    <source>
        <dbReference type="PROSITE" id="PS51465"/>
    </source>
</evidence>
<evidence type="ECO:0000256" key="7">
    <source>
        <dbReference type="SAM" id="SignalP"/>
    </source>
</evidence>
<comment type="subcellular location">
    <subcellularLocation>
        <location evidence="1">Secreted</location>
    </subcellularLocation>
</comment>
<keyword evidence="5" id="KW-1015">Disulfide bond</keyword>
<dbReference type="GO" id="GO:0050840">
    <property type="term" value="F:extracellular matrix binding"/>
    <property type="evidence" value="ECO:0007669"/>
    <property type="project" value="TreeGrafter"/>
</dbReference>
<evidence type="ECO:0000256" key="6">
    <source>
        <dbReference type="ARBA" id="ARBA00023180"/>
    </source>
</evidence>
<evidence type="ECO:0000256" key="1">
    <source>
        <dbReference type="ARBA" id="ARBA00004613"/>
    </source>
</evidence>
<evidence type="ECO:0000313" key="10">
    <source>
        <dbReference type="Proteomes" id="UP001163046"/>
    </source>
</evidence>
<evidence type="ECO:0000313" key="9">
    <source>
        <dbReference type="EMBL" id="KAJ7389984.1"/>
    </source>
</evidence>
<keyword evidence="2" id="KW-0964">Secreted</keyword>
<name>A0A9X0D9L4_9CNID</name>
<dbReference type="Pfam" id="PF10591">
    <property type="entry name" value="SPARC_Ca_bdg"/>
    <property type="match status" value="1"/>
</dbReference>
<dbReference type="SUPFAM" id="SSF47473">
    <property type="entry name" value="EF-hand"/>
    <property type="match status" value="1"/>
</dbReference>
<dbReference type="OrthoDB" id="88467at2759"/>
<keyword evidence="3 7" id="KW-0732">Signal</keyword>
<proteinExistence type="predicted"/>
<dbReference type="Proteomes" id="UP001163046">
    <property type="component" value="Unassembled WGS sequence"/>
</dbReference>
<dbReference type="AlphaFoldDB" id="A0A9X0D9L4"/>
<accession>A0A9X0D9L4</accession>
<protein>
    <recommendedName>
        <fullName evidence="8">Kazal-like domain-containing protein</fullName>
    </recommendedName>
</protein>
<dbReference type="GO" id="GO:0005518">
    <property type="term" value="F:collagen binding"/>
    <property type="evidence" value="ECO:0007669"/>
    <property type="project" value="TreeGrafter"/>
</dbReference>
<dbReference type="EMBL" id="MU825422">
    <property type="protein sequence ID" value="KAJ7389984.1"/>
    <property type="molecule type" value="Genomic_DNA"/>
</dbReference>
<evidence type="ECO:0000256" key="3">
    <source>
        <dbReference type="ARBA" id="ARBA00022729"/>
    </source>
</evidence>
<dbReference type="InterPro" id="IPR019577">
    <property type="entry name" value="SPARC/Testican_Ca-bd-dom"/>
</dbReference>
<keyword evidence="10" id="KW-1185">Reference proteome</keyword>
<keyword evidence="4" id="KW-0106">Calcium</keyword>
<sequence>MDRFYYFAVLVFLFCVYEVTQGQDEDLCKEVICPRGRMCMSRMDNGEKFTTCDCPTSCPAESSGPVCSFYHREFTSRCEMHKFACAHDLTMKVKNQGNCPSQNKNVCSDVQLLQFPSRYLEWIMIARQSSIDPSFQLDFDTRADSLTEGERQEILSWEFEYIDQNKNDVLDTAEMQEVFDDVLDFEPCLYGFLKSCDLNGREGIERREWDSCFPKAGTALENRK</sequence>
<organism evidence="9 10">
    <name type="scientific">Desmophyllum pertusum</name>
    <dbReference type="NCBI Taxonomy" id="174260"/>
    <lineage>
        <taxon>Eukaryota</taxon>
        <taxon>Metazoa</taxon>
        <taxon>Cnidaria</taxon>
        <taxon>Anthozoa</taxon>
        <taxon>Hexacorallia</taxon>
        <taxon>Scleractinia</taxon>
        <taxon>Caryophylliina</taxon>
        <taxon>Caryophylliidae</taxon>
        <taxon>Desmophyllum</taxon>
    </lineage>
</organism>
<dbReference type="PANTHER" id="PTHR13866">
    <property type="entry name" value="SPARC OSTEONECTIN"/>
    <property type="match status" value="1"/>
</dbReference>
<evidence type="ECO:0000256" key="5">
    <source>
        <dbReference type="ARBA" id="ARBA00023157"/>
    </source>
</evidence>
<dbReference type="PROSITE" id="PS00018">
    <property type="entry name" value="EF_HAND_1"/>
    <property type="match status" value="1"/>
</dbReference>
<feature type="chain" id="PRO_5040991433" description="Kazal-like domain-containing protein" evidence="7">
    <location>
        <begin position="23"/>
        <end position="224"/>
    </location>
</feature>
<dbReference type="GO" id="GO:0005615">
    <property type="term" value="C:extracellular space"/>
    <property type="evidence" value="ECO:0007669"/>
    <property type="project" value="TreeGrafter"/>
</dbReference>
<comment type="caution">
    <text evidence="9">The sequence shown here is derived from an EMBL/GenBank/DDBJ whole genome shotgun (WGS) entry which is preliminary data.</text>
</comment>
<evidence type="ECO:0000256" key="4">
    <source>
        <dbReference type="ARBA" id="ARBA00022837"/>
    </source>
</evidence>
<dbReference type="InterPro" id="IPR036058">
    <property type="entry name" value="Kazal_dom_sf"/>
</dbReference>
<reference evidence="9" key="1">
    <citation type="submission" date="2023-01" db="EMBL/GenBank/DDBJ databases">
        <title>Genome assembly of the deep-sea coral Lophelia pertusa.</title>
        <authorList>
            <person name="Herrera S."/>
            <person name="Cordes E."/>
        </authorList>
    </citation>
    <scope>NUCLEOTIDE SEQUENCE</scope>
    <source>
        <strain evidence="9">USNM1676648</strain>
        <tissue evidence="9">Polyp</tissue>
    </source>
</reference>
<gene>
    <name evidence="9" type="ORF">OS493_028039</name>
</gene>
<dbReference type="Gene3D" id="1.10.238.10">
    <property type="entry name" value="EF-hand"/>
    <property type="match status" value="1"/>
</dbReference>